<dbReference type="AlphaFoldDB" id="A0A1Q9DSD6"/>
<accession>A0A1Q9DSD6</accession>
<dbReference type="EMBL" id="LSRX01000409">
    <property type="protein sequence ID" value="OLP98079.1"/>
    <property type="molecule type" value="Genomic_DNA"/>
</dbReference>
<name>A0A1Q9DSD6_SYMMI</name>
<protein>
    <submittedName>
        <fullName evidence="1">Uncharacterized protein</fullName>
    </submittedName>
</protein>
<keyword evidence="2" id="KW-1185">Reference proteome</keyword>
<evidence type="ECO:0000313" key="2">
    <source>
        <dbReference type="Proteomes" id="UP000186817"/>
    </source>
</evidence>
<sequence length="71" mass="7322">MAYVGRPILVGNAGPTATPRIPGVMPHAGYQAQGAPRLLQPSMVSPISPSTPQAVSGGYNAEEFLDEAVEC</sequence>
<organism evidence="1 2">
    <name type="scientific">Symbiodinium microadriaticum</name>
    <name type="common">Dinoflagellate</name>
    <name type="synonym">Zooxanthella microadriatica</name>
    <dbReference type="NCBI Taxonomy" id="2951"/>
    <lineage>
        <taxon>Eukaryota</taxon>
        <taxon>Sar</taxon>
        <taxon>Alveolata</taxon>
        <taxon>Dinophyceae</taxon>
        <taxon>Suessiales</taxon>
        <taxon>Symbiodiniaceae</taxon>
        <taxon>Symbiodinium</taxon>
    </lineage>
</organism>
<proteinExistence type="predicted"/>
<evidence type="ECO:0000313" key="1">
    <source>
        <dbReference type="EMBL" id="OLP98079.1"/>
    </source>
</evidence>
<dbReference type="Proteomes" id="UP000186817">
    <property type="component" value="Unassembled WGS sequence"/>
</dbReference>
<comment type="caution">
    <text evidence="1">The sequence shown here is derived from an EMBL/GenBank/DDBJ whole genome shotgun (WGS) entry which is preliminary data.</text>
</comment>
<gene>
    <name evidence="1" type="ORF">AK812_SmicGene19509</name>
</gene>
<reference evidence="1 2" key="1">
    <citation type="submission" date="2016-02" db="EMBL/GenBank/DDBJ databases">
        <title>Genome analysis of coral dinoflagellate symbionts highlights evolutionary adaptations to a symbiotic lifestyle.</title>
        <authorList>
            <person name="Aranda M."/>
            <person name="Li Y."/>
            <person name="Liew Y.J."/>
            <person name="Baumgarten S."/>
            <person name="Simakov O."/>
            <person name="Wilson M."/>
            <person name="Piel J."/>
            <person name="Ashoor H."/>
            <person name="Bougouffa S."/>
            <person name="Bajic V.B."/>
            <person name="Ryu T."/>
            <person name="Ravasi T."/>
            <person name="Bayer T."/>
            <person name="Micklem G."/>
            <person name="Kim H."/>
            <person name="Bhak J."/>
            <person name="Lajeunesse T.C."/>
            <person name="Voolstra C.R."/>
        </authorList>
    </citation>
    <scope>NUCLEOTIDE SEQUENCE [LARGE SCALE GENOMIC DNA]</scope>
    <source>
        <strain evidence="1 2">CCMP2467</strain>
    </source>
</reference>